<proteinExistence type="predicted"/>
<gene>
    <name evidence="2" type="ORF">CI109_102020</name>
</gene>
<evidence type="ECO:0000313" key="3">
    <source>
        <dbReference type="Proteomes" id="UP000322225"/>
    </source>
</evidence>
<sequence>MIEEGGAIQSEKIPKVDGHCDESSQGGKKRKYDEAITTGGQEKPCPEVPADTIQSETAAVEEDGDLHPDSTTDDATAATTTERRLTPLSDFWSDSEDDDDDEPDPIPPPLPSPGGISAAAFNKTYLTIPVTHFALRTFCEATDHLDVWPSQYTIDQLKTLHIYWDCDPGPSPYDWQNQPTVMKVCTWLSASYKTCASLGKALKCPDELSDDILGVKVGTWVWAALKLDEEVMKKGRSRRINLYYQHTWIWWREVLHEIGIPEIELDINEIIDLFEEVADGQ</sequence>
<dbReference type="Proteomes" id="UP000322225">
    <property type="component" value="Chromosome 3"/>
</dbReference>
<feature type="region of interest" description="Disordered" evidence="1">
    <location>
        <begin position="1"/>
        <end position="115"/>
    </location>
</feature>
<organism evidence="2 3">
    <name type="scientific">Kwoniella shandongensis</name>
    <dbReference type="NCBI Taxonomy" id="1734106"/>
    <lineage>
        <taxon>Eukaryota</taxon>
        <taxon>Fungi</taxon>
        <taxon>Dikarya</taxon>
        <taxon>Basidiomycota</taxon>
        <taxon>Agaricomycotina</taxon>
        <taxon>Tremellomycetes</taxon>
        <taxon>Tremellales</taxon>
        <taxon>Cryptococcaceae</taxon>
        <taxon>Kwoniella</taxon>
    </lineage>
</organism>
<feature type="compositionally biased region" description="Basic and acidic residues" evidence="1">
    <location>
        <begin position="12"/>
        <end position="22"/>
    </location>
</feature>
<dbReference type="RefSeq" id="XP_031858010.1">
    <property type="nucleotide sequence ID" value="XM_032007664.1"/>
</dbReference>
<feature type="compositionally biased region" description="Acidic residues" evidence="1">
    <location>
        <begin position="93"/>
        <end position="104"/>
    </location>
</feature>
<evidence type="ECO:0000256" key="1">
    <source>
        <dbReference type="SAM" id="MobiDB-lite"/>
    </source>
</evidence>
<evidence type="ECO:0000313" key="2">
    <source>
        <dbReference type="EMBL" id="WWD17579.1"/>
    </source>
</evidence>
<protein>
    <submittedName>
        <fullName evidence="2">Uncharacterized protein</fullName>
    </submittedName>
</protein>
<accession>A0A5M6BST5</accession>
<dbReference type="KEGG" id="ksn:43591835"/>
<dbReference type="EMBL" id="CP144053">
    <property type="protein sequence ID" value="WWD17579.1"/>
    <property type="molecule type" value="Genomic_DNA"/>
</dbReference>
<keyword evidence="3" id="KW-1185">Reference proteome</keyword>
<name>A0A5M6BST5_9TREE</name>
<dbReference type="AlphaFoldDB" id="A0A5M6BST5"/>
<dbReference type="GeneID" id="43591835"/>
<reference evidence="2" key="1">
    <citation type="submission" date="2017-08" db="EMBL/GenBank/DDBJ databases">
        <authorList>
            <person name="Cuomo C."/>
            <person name="Billmyre B."/>
            <person name="Heitman J."/>
        </authorList>
    </citation>
    <scope>NUCLEOTIDE SEQUENCE</scope>
    <source>
        <strain evidence="2">CBS 12478</strain>
    </source>
</reference>
<reference evidence="2" key="2">
    <citation type="submission" date="2024-01" db="EMBL/GenBank/DDBJ databases">
        <title>Comparative genomics of Cryptococcus and Kwoniella reveals pathogenesis evolution and contrasting modes of karyotype evolution via chromosome fusion or intercentromeric recombination.</title>
        <authorList>
            <person name="Coelho M.A."/>
            <person name="David-Palma M."/>
            <person name="Shea T."/>
            <person name="Bowers K."/>
            <person name="McGinley-Smith S."/>
            <person name="Mohammad A.W."/>
            <person name="Gnirke A."/>
            <person name="Yurkov A.M."/>
            <person name="Nowrousian M."/>
            <person name="Sun S."/>
            <person name="Cuomo C.A."/>
            <person name="Heitman J."/>
        </authorList>
    </citation>
    <scope>NUCLEOTIDE SEQUENCE</scope>
    <source>
        <strain evidence="2">CBS 12478</strain>
    </source>
</reference>